<evidence type="ECO:0000313" key="3">
    <source>
        <dbReference type="Proteomes" id="UP001050691"/>
    </source>
</evidence>
<keyword evidence="1" id="KW-0812">Transmembrane</keyword>
<accession>A0AAV5AEK0</accession>
<dbReference type="AlphaFoldDB" id="A0AAV5AEK0"/>
<protein>
    <submittedName>
        <fullName evidence="2">Uncharacterized protein</fullName>
    </submittedName>
</protein>
<proteinExistence type="predicted"/>
<sequence>MNNQTVSDTPSLEIIVLGILQTYTFFGALVLDLLPEAGSFLTGLILIRTYTLCQGYRPMAIALVVTFLTYFVAQIYDSLPTLILIINIATVILDALAFVAVIHRLWGIWRLGRSLGLQNSDDLVTSIVRQGILRLSTLLICKSTIDLRRQNTQRSVPNNQSASLQNNPARTLTLIFERMHESIMTEMGEINDPINIDLTVAGAEEGDSERLPNDEMC</sequence>
<keyword evidence="1" id="KW-1133">Transmembrane helix</keyword>
<gene>
    <name evidence="2" type="ORF">Clacol_005849</name>
</gene>
<feature type="transmembrane region" description="Helical" evidence="1">
    <location>
        <begin position="82"/>
        <end position="106"/>
    </location>
</feature>
<keyword evidence="1" id="KW-0472">Membrane</keyword>
<name>A0AAV5AEK0_9AGAM</name>
<organism evidence="2 3">
    <name type="scientific">Clathrus columnatus</name>
    <dbReference type="NCBI Taxonomy" id="1419009"/>
    <lineage>
        <taxon>Eukaryota</taxon>
        <taxon>Fungi</taxon>
        <taxon>Dikarya</taxon>
        <taxon>Basidiomycota</taxon>
        <taxon>Agaricomycotina</taxon>
        <taxon>Agaricomycetes</taxon>
        <taxon>Phallomycetidae</taxon>
        <taxon>Phallales</taxon>
        <taxon>Clathraceae</taxon>
        <taxon>Clathrus</taxon>
    </lineage>
</organism>
<evidence type="ECO:0000256" key="1">
    <source>
        <dbReference type="SAM" id="Phobius"/>
    </source>
</evidence>
<keyword evidence="3" id="KW-1185">Reference proteome</keyword>
<reference evidence="2" key="1">
    <citation type="submission" date="2021-10" db="EMBL/GenBank/DDBJ databases">
        <title>De novo Genome Assembly of Clathrus columnatus (Basidiomycota, Fungi) Using Illumina and Nanopore Sequence Data.</title>
        <authorList>
            <person name="Ogiso-Tanaka E."/>
            <person name="Itagaki H."/>
            <person name="Hosoya T."/>
            <person name="Hosaka K."/>
        </authorList>
    </citation>
    <scope>NUCLEOTIDE SEQUENCE</scope>
    <source>
        <strain evidence="2">MO-923</strain>
    </source>
</reference>
<comment type="caution">
    <text evidence="2">The sequence shown here is derived from an EMBL/GenBank/DDBJ whole genome shotgun (WGS) entry which is preliminary data.</text>
</comment>
<evidence type="ECO:0000313" key="2">
    <source>
        <dbReference type="EMBL" id="GJJ11614.1"/>
    </source>
</evidence>
<dbReference type="Proteomes" id="UP001050691">
    <property type="component" value="Unassembled WGS sequence"/>
</dbReference>
<dbReference type="EMBL" id="BPWL01000006">
    <property type="protein sequence ID" value="GJJ11614.1"/>
    <property type="molecule type" value="Genomic_DNA"/>
</dbReference>
<feature type="transmembrane region" description="Helical" evidence="1">
    <location>
        <begin position="55"/>
        <end position="76"/>
    </location>
</feature>